<protein>
    <submittedName>
        <fullName evidence="1">Uncharacterized protein</fullName>
    </submittedName>
</protein>
<dbReference type="Proteomes" id="UP000287701">
    <property type="component" value="Chromosome"/>
</dbReference>
<reference evidence="1 2" key="1">
    <citation type="submission" date="2019-01" db="EMBL/GenBank/DDBJ databases">
        <title>Whole Genome of Ornithobacterium rhinotracheale FARPER-174b.</title>
        <authorList>
            <person name="Tataje-Lavanda L.A."/>
            <person name="Montalvan A."/>
            <person name="Montesinos R."/>
            <person name="Zimic M."/>
            <person name="Fernandez-Sanchez M."/>
            <person name="Fernandez-Diaz M."/>
        </authorList>
    </citation>
    <scope>NUCLEOTIDE SEQUENCE [LARGE SCALE GENOMIC DNA]</scope>
    <source>
        <strain evidence="1 2">FARPER-174b</strain>
    </source>
</reference>
<evidence type="ECO:0000313" key="2">
    <source>
        <dbReference type="Proteomes" id="UP000287701"/>
    </source>
</evidence>
<name>A0A410JQP9_ORNRH</name>
<dbReference type="OrthoDB" id="7067748at2"/>
<sequence length="81" mass="9221">MTEAIKQEMIYNFSKDFTLGEYIYMAMGLVGEHRVCIAVAYKIDYCIKKANQFTAADANVKFTHINKVKVGETSATQKFEL</sequence>
<accession>A0A410JQP9</accession>
<evidence type="ECO:0000313" key="1">
    <source>
        <dbReference type="EMBL" id="QAR30480.1"/>
    </source>
</evidence>
<dbReference type="AlphaFoldDB" id="A0A410JQP9"/>
<dbReference type="RefSeq" id="WP_128500968.1">
    <property type="nucleotide sequence ID" value="NZ_CP035107.1"/>
</dbReference>
<gene>
    <name evidence="1" type="ORF">EQP59_03480</name>
</gene>
<dbReference type="EMBL" id="CP035107">
    <property type="protein sequence ID" value="QAR30480.1"/>
    <property type="molecule type" value="Genomic_DNA"/>
</dbReference>
<proteinExistence type="predicted"/>
<organism evidence="1 2">
    <name type="scientific">Ornithobacterium rhinotracheale</name>
    <dbReference type="NCBI Taxonomy" id="28251"/>
    <lineage>
        <taxon>Bacteria</taxon>
        <taxon>Pseudomonadati</taxon>
        <taxon>Bacteroidota</taxon>
        <taxon>Flavobacteriia</taxon>
        <taxon>Flavobacteriales</taxon>
        <taxon>Weeksellaceae</taxon>
        <taxon>Ornithobacterium</taxon>
    </lineage>
</organism>